<evidence type="ECO:0000256" key="5">
    <source>
        <dbReference type="ARBA" id="ARBA00022989"/>
    </source>
</evidence>
<keyword evidence="7" id="KW-0472">Membrane</keyword>
<dbReference type="Ensembl" id="ENSAMXT00005023431.1">
    <property type="protein sequence ID" value="ENSAMXP00005021197.1"/>
    <property type="gene ID" value="ENSAMXG00005011011.1"/>
</dbReference>
<keyword evidence="2" id="KW-0812">Transmembrane</keyword>
<protein>
    <recommendedName>
        <fullName evidence="12">Ig-like domain-containing protein</fullName>
    </recommendedName>
</protein>
<dbReference type="GO" id="GO:0016020">
    <property type="term" value="C:membrane"/>
    <property type="evidence" value="ECO:0007669"/>
    <property type="project" value="UniProtKB-SubCell"/>
</dbReference>
<name>A0A8B9JG57_ASTMX</name>
<dbReference type="PANTHER" id="PTHR11292">
    <property type="entry name" value="T-CELL SURFACE GLYCOPROTEIN CD8 BETA CHAIN"/>
    <property type="match status" value="1"/>
</dbReference>
<dbReference type="Proteomes" id="UP000694621">
    <property type="component" value="Unplaced"/>
</dbReference>
<dbReference type="SMART" id="SM00409">
    <property type="entry name" value="IG"/>
    <property type="match status" value="1"/>
</dbReference>
<sequence length="143" mass="15805">MPSFWIFILFLYKICSAETVGNTEPSVVSVEVGELVTLNCTSALIDKSKAAYWFKYRLEHKPQEVGYKLCGNNGLLQNPFKDSKSGFQLKEVGSGVSLSIKQVQKEDEGMYFCGSIRENSVDFSTGTFLAVSGKYTVFNLASA</sequence>
<dbReference type="PANTHER" id="PTHR11292:SF7">
    <property type="entry name" value="T-CELL SURFACE GLYCOPROTEIN CD8 BETA CHAIN-RELATED"/>
    <property type="match status" value="1"/>
</dbReference>
<dbReference type="Gene3D" id="2.60.40.10">
    <property type="entry name" value="Immunoglobulins"/>
    <property type="match status" value="1"/>
</dbReference>
<dbReference type="AlphaFoldDB" id="A0A8B9JG57"/>
<keyword evidence="3 11" id="KW-0732">Signal</keyword>
<dbReference type="PROSITE" id="PS50835">
    <property type="entry name" value="IG_LIKE"/>
    <property type="match status" value="1"/>
</dbReference>
<accession>A0A8B9JG57</accession>
<evidence type="ECO:0000313" key="14">
    <source>
        <dbReference type="Proteomes" id="UP000694621"/>
    </source>
</evidence>
<comment type="subcellular location">
    <subcellularLocation>
        <location evidence="1">Membrane</location>
        <topology evidence="1">Single-pass type I membrane protein</topology>
    </subcellularLocation>
</comment>
<organism evidence="13 14">
    <name type="scientific">Astyanax mexicanus</name>
    <name type="common">Blind cave fish</name>
    <name type="synonym">Astyanax fasciatus mexicanus</name>
    <dbReference type="NCBI Taxonomy" id="7994"/>
    <lineage>
        <taxon>Eukaryota</taxon>
        <taxon>Metazoa</taxon>
        <taxon>Chordata</taxon>
        <taxon>Craniata</taxon>
        <taxon>Vertebrata</taxon>
        <taxon>Euteleostomi</taxon>
        <taxon>Actinopterygii</taxon>
        <taxon>Neopterygii</taxon>
        <taxon>Teleostei</taxon>
        <taxon>Ostariophysi</taxon>
        <taxon>Characiformes</taxon>
        <taxon>Characoidei</taxon>
        <taxon>Acestrorhamphidae</taxon>
        <taxon>Acestrorhamphinae</taxon>
        <taxon>Astyanax</taxon>
    </lineage>
</organism>
<dbReference type="Pfam" id="PF07686">
    <property type="entry name" value="V-set"/>
    <property type="match status" value="1"/>
</dbReference>
<keyword evidence="6" id="KW-1064">Adaptive immunity</keyword>
<dbReference type="InterPro" id="IPR013783">
    <property type="entry name" value="Ig-like_fold"/>
</dbReference>
<evidence type="ECO:0000256" key="6">
    <source>
        <dbReference type="ARBA" id="ARBA00023130"/>
    </source>
</evidence>
<dbReference type="InterPro" id="IPR042414">
    <property type="entry name" value="CD8B"/>
</dbReference>
<reference evidence="13" key="1">
    <citation type="submission" date="2025-08" db="UniProtKB">
        <authorList>
            <consortium name="Ensembl"/>
        </authorList>
    </citation>
    <scope>IDENTIFICATION</scope>
</reference>
<keyword evidence="8" id="KW-1015">Disulfide bond</keyword>
<dbReference type="GO" id="GO:0009986">
    <property type="term" value="C:cell surface"/>
    <property type="evidence" value="ECO:0007669"/>
    <property type="project" value="TreeGrafter"/>
</dbReference>
<keyword evidence="5" id="KW-1133">Transmembrane helix</keyword>
<evidence type="ECO:0000256" key="10">
    <source>
        <dbReference type="ARBA" id="ARBA00023319"/>
    </source>
</evidence>
<keyword evidence="9" id="KW-0325">Glycoprotein</keyword>
<evidence type="ECO:0000259" key="12">
    <source>
        <dbReference type="PROSITE" id="PS50835"/>
    </source>
</evidence>
<keyword evidence="10" id="KW-0393">Immunoglobulin domain</keyword>
<dbReference type="InterPro" id="IPR036179">
    <property type="entry name" value="Ig-like_dom_sf"/>
</dbReference>
<dbReference type="InterPro" id="IPR003599">
    <property type="entry name" value="Ig_sub"/>
</dbReference>
<evidence type="ECO:0000256" key="3">
    <source>
        <dbReference type="ARBA" id="ARBA00022729"/>
    </source>
</evidence>
<dbReference type="GO" id="GO:0042288">
    <property type="term" value="F:MHC class I protein binding"/>
    <property type="evidence" value="ECO:0007669"/>
    <property type="project" value="InterPro"/>
</dbReference>
<dbReference type="SUPFAM" id="SSF48726">
    <property type="entry name" value="Immunoglobulin"/>
    <property type="match status" value="1"/>
</dbReference>
<evidence type="ECO:0000256" key="9">
    <source>
        <dbReference type="ARBA" id="ARBA00023180"/>
    </source>
</evidence>
<evidence type="ECO:0000256" key="8">
    <source>
        <dbReference type="ARBA" id="ARBA00023157"/>
    </source>
</evidence>
<dbReference type="GO" id="GO:0050776">
    <property type="term" value="P:regulation of immune response"/>
    <property type="evidence" value="ECO:0007669"/>
    <property type="project" value="InterPro"/>
</dbReference>
<feature type="signal peptide" evidence="11">
    <location>
        <begin position="1"/>
        <end position="17"/>
    </location>
</feature>
<dbReference type="InterPro" id="IPR007110">
    <property type="entry name" value="Ig-like_dom"/>
</dbReference>
<evidence type="ECO:0000313" key="13">
    <source>
        <dbReference type="Ensembl" id="ENSAMXP00005021197.1"/>
    </source>
</evidence>
<dbReference type="GO" id="GO:0002250">
    <property type="term" value="P:adaptive immune response"/>
    <property type="evidence" value="ECO:0007669"/>
    <property type="project" value="UniProtKB-KW"/>
</dbReference>
<keyword evidence="4" id="KW-0391">Immunity</keyword>
<dbReference type="GO" id="GO:0015026">
    <property type="term" value="F:coreceptor activity"/>
    <property type="evidence" value="ECO:0007669"/>
    <property type="project" value="InterPro"/>
</dbReference>
<dbReference type="InterPro" id="IPR013106">
    <property type="entry name" value="Ig_V-set"/>
</dbReference>
<proteinExistence type="predicted"/>
<evidence type="ECO:0000256" key="2">
    <source>
        <dbReference type="ARBA" id="ARBA00022692"/>
    </source>
</evidence>
<evidence type="ECO:0000256" key="11">
    <source>
        <dbReference type="SAM" id="SignalP"/>
    </source>
</evidence>
<feature type="domain" description="Ig-like" evidence="12">
    <location>
        <begin position="2"/>
        <end position="124"/>
    </location>
</feature>
<evidence type="ECO:0000256" key="1">
    <source>
        <dbReference type="ARBA" id="ARBA00004479"/>
    </source>
</evidence>
<feature type="chain" id="PRO_5034413448" description="Ig-like domain-containing protein" evidence="11">
    <location>
        <begin position="18"/>
        <end position="143"/>
    </location>
</feature>
<evidence type="ECO:0000256" key="4">
    <source>
        <dbReference type="ARBA" id="ARBA00022859"/>
    </source>
</evidence>
<evidence type="ECO:0000256" key="7">
    <source>
        <dbReference type="ARBA" id="ARBA00023136"/>
    </source>
</evidence>